<protein>
    <recommendedName>
        <fullName evidence="1">LUD domain-containing protein</fullName>
    </recommendedName>
</protein>
<dbReference type="Gene3D" id="3.40.50.10420">
    <property type="entry name" value="NagB/RpiA/CoA transferase-like"/>
    <property type="match status" value="1"/>
</dbReference>
<evidence type="ECO:0000259" key="1">
    <source>
        <dbReference type="Pfam" id="PF02589"/>
    </source>
</evidence>
<dbReference type="Pfam" id="PF02589">
    <property type="entry name" value="LUD_dom"/>
    <property type="match status" value="1"/>
</dbReference>
<accession>A0A6L9UDP2</accession>
<evidence type="ECO:0000313" key="3">
    <source>
        <dbReference type="Proteomes" id="UP000483035"/>
    </source>
</evidence>
<comment type="caution">
    <text evidence="2">The sequence shown here is derived from an EMBL/GenBank/DDBJ whole genome shotgun (WGS) entry which is preliminary data.</text>
</comment>
<dbReference type="InterPro" id="IPR024185">
    <property type="entry name" value="FTHF_cligase-like_sf"/>
</dbReference>
<name>A0A6L9UDP2_9HYPH</name>
<dbReference type="AlphaFoldDB" id="A0A6L9UDP2"/>
<dbReference type="InterPro" id="IPR003741">
    <property type="entry name" value="LUD_dom"/>
</dbReference>
<organism evidence="2 3">
    <name type="scientific">Rhizobium lusitanum</name>
    <dbReference type="NCBI Taxonomy" id="293958"/>
    <lineage>
        <taxon>Bacteria</taxon>
        <taxon>Pseudomonadati</taxon>
        <taxon>Pseudomonadota</taxon>
        <taxon>Alphaproteobacteria</taxon>
        <taxon>Hyphomicrobiales</taxon>
        <taxon>Rhizobiaceae</taxon>
        <taxon>Rhizobium/Agrobacterium group</taxon>
        <taxon>Rhizobium</taxon>
    </lineage>
</organism>
<sequence>MSARDAILTAVRTNRPQGDHPLPELPHFPLAESGDLVAVFLKNLEAMGGLSDGRTDIASVLGDKFPGAAVIASAVPEFLGNRDLASVAHPRDLADVDVAIVRASFGIAETGSVLLADEKLLCNAVAYLAQHLIVLLSPSDIVPTVQDAYLREEFRHHRYASFHTGPSATADIEGVLIHGAQGVRSLTVLLV</sequence>
<dbReference type="PANTHER" id="PTHR43682:SF1">
    <property type="entry name" value="LACTATE UTILIZATION PROTEIN C"/>
    <property type="match status" value="1"/>
</dbReference>
<feature type="domain" description="LUD" evidence="1">
    <location>
        <begin position="90"/>
        <end position="191"/>
    </location>
</feature>
<dbReference type="InterPro" id="IPR037171">
    <property type="entry name" value="NagB/RpiA_transferase-like"/>
</dbReference>
<dbReference type="SUPFAM" id="SSF100950">
    <property type="entry name" value="NagB/RpiA/CoA transferase-like"/>
    <property type="match status" value="1"/>
</dbReference>
<proteinExistence type="predicted"/>
<dbReference type="PANTHER" id="PTHR43682">
    <property type="entry name" value="LACTATE UTILIZATION PROTEIN C"/>
    <property type="match status" value="1"/>
</dbReference>
<dbReference type="Proteomes" id="UP000483035">
    <property type="component" value="Unassembled WGS sequence"/>
</dbReference>
<reference evidence="2 3" key="1">
    <citation type="submission" date="2019-12" db="EMBL/GenBank/DDBJ databases">
        <title>Rhizobium genotypes associated with high levels of biological nitrogen fixation by grain legumes in a temperate-maritime cropping system.</title>
        <authorList>
            <person name="Maluk M."/>
            <person name="Francesc Ferrando Molina F."/>
            <person name="Lopez Del Egido L."/>
            <person name="Lafos M."/>
            <person name="Langarica-Fuentes A."/>
            <person name="Gebre Yohannes G."/>
            <person name="Young M.W."/>
            <person name="Martin P."/>
            <person name="Gantlett R."/>
            <person name="Kenicer G."/>
            <person name="Hawes C."/>
            <person name="Begg G.S."/>
            <person name="Quilliam R.S."/>
            <person name="Squire G.R."/>
            <person name="Poole P.S."/>
            <person name="Young P.W."/>
            <person name="Iannetta P.M."/>
            <person name="James E.K."/>
        </authorList>
    </citation>
    <scope>NUCLEOTIDE SEQUENCE [LARGE SCALE GENOMIC DNA]</scope>
    <source>
        <strain evidence="2 3">JHI1118</strain>
    </source>
</reference>
<evidence type="ECO:0000313" key="2">
    <source>
        <dbReference type="EMBL" id="NEI72297.1"/>
    </source>
</evidence>
<dbReference type="EMBL" id="WUEY01000011">
    <property type="protein sequence ID" value="NEI72297.1"/>
    <property type="molecule type" value="Genomic_DNA"/>
</dbReference>
<gene>
    <name evidence="2" type="ORF">GR212_22180</name>
</gene>
<dbReference type="RefSeq" id="WP_163989460.1">
    <property type="nucleotide sequence ID" value="NZ_WUEY01000011.1"/>
</dbReference>